<dbReference type="RefSeq" id="WP_185623465.1">
    <property type="nucleotide sequence ID" value="NZ_JABGBW010000001.1"/>
</dbReference>
<dbReference type="InterPro" id="IPR011322">
    <property type="entry name" value="N-reg_PII-like_a/b"/>
</dbReference>
<evidence type="ECO:0000313" key="1">
    <source>
        <dbReference type="EMBL" id="MBC2575438.1"/>
    </source>
</evidence>
<dbReference type="SUPFAM" id="SSF54913">
    <property type="entry name" value="GlnB-like"/>
    <property type="match status" value="2"/>
</dbReference>
<name>A0ABR6TJM7_9FIRM</name>
<sequence length="219" mass="24162">MNKIGVSSFELAYIIVNDGMASKVLHKAKKYGIPGGTIFRGKGTVNNKLMNFLSLCEQKKEIIVICAESILIEDVLEKLNKQFQFSKPNHGIIFTVKTCEIIGSKSCSCKNIGRGVEENMYQVIFTIVNRGIGEDVIDAAKLAGSKGGTIVNARGSGIHETMKLFNMEIEPEKEMVIIISKKEITNEIVDSIRKEVNIDKPGNGIIFVQDVGKVYGIYE</sequence>
<comment type="caution">
    <text evidence="1">The sequence shown here is derived from an EMBL/GenBank/DDBJ whole genome shotgun (WGS) entry which is preliminary data.</text>
</comment>
<keyword evidence="2" id="KW-1185">Reference proteome</keyword>
<dbReference type="Gene3D" id="3.30.70.120">
    <property type="match status" value="2"/>
</dbReference>
<dbReference type="Proteomes" id="UP000713904">
    <property type="component" value="Unassembled WGS sequence"/>
</dbReference>
<organism evidence="1 2">
    <name type="scientific">Peptostreptococcus canis</name>
    <dbReference type="NCBI Taxonomy" id="1159213"/>
    <lineage>
        <taxon>Bacteria</taxon>
        <taxon>Bacillati</taxon>
        <taxon>Bacillota</taxon>
        <taxon>Clostridia</taxon>
        <taxon>Peptostreptococcales</taxon>
        <taxon>Peptostreptococcaceae</taxon>
        <taxon>Peptostreptococcus</taxon>
    </lineage>
</organism>
<protein>
    <submittedName>
        <fullName evidence="1">P-II family nitrogen regulator</fullName>
    </submittedName>
</protein>
<dbReference type="InterPro" id="IPR002187">
    <property type="entry name" value="N-reg_PII"/>
</dbReference>
<dbReference type="PROSITE" id="PS51343">
    <property type="entry name" value="PII_GLNB_DOM"/>
    <property type="match status" value="1"/>
</dbReference>
<dbReference type="SMART" id="SM00938">
    <property type="entry name" value="P-II"/>
    <property type="match status" value="1"/>
</dbReference>
<accession>A0ABR6TJM7</accession>
<dbReference type="EMBL" id="JABGBW010000001">
    <property type="protein sequence ID" value="MBC2575438.1"/>
    <property type="molecule type" value="Genomic_DNA"/>
</dbReference>
<reference evidence="1 2" key="1">
    <citation type="submission" date="2020-05" db="EMBL/GenBank/DDBJ databases">
        <title>Draft genome of xy-202 and genomic insight in genome of the genus Peptostreptococcus.</title>
        <authorList>
            <person name="Zhang Z."/>
        </authorList>
    </citation>
    <scope>NUCLEOTIDE SEQUENCE [LARGE SCALE GENOMIC DNA]</scope>
    <source>
        <strain evidence="1 2">DSM 27025</strain>
    </source>
</reference>
<gene>
    <name evidence="1" type="ORF">HLB29_01915</name>
</gene>
<proteinExistence type="predicted"/>
<dbReference type="Pfam" id="PF00543">
    <property type="entry name" value="P-II"/>
    <property type="match status" value="1"/>
</dbReference>
<evidence type="ECO:0000313" key="2">
    <source>
        <dbReference type="Proteomes" id="UP000713904"/>
    </source>
</evidence>
<dbReference type="InterPro" id="IPR015867">
    <property type="entry name" value="N-reg_PII/ATP_PRibTrfase_C"/>
</dbReference>